<protein>
    <submittedName>
        <fullName evidence="1 2">Uncharacterized protein</fullName>
    </submittedName>
</protein>
<reference evidence="1 3" key="2">
    <citation type="journal article" date="2014" name="BMC Genomics">
        <title>An improved genome release (version Mt4.0) for the model legume Medicago truncatula.</title>
        <authorList>
            <person name="Tang H."/>
            <person name="Krishnakumar V."/>
            <person name="Bidwell S."/>
            <person name="Rosen B."/>
            <person name="Chan A."/>
            <person name="Zhou S."/>
            <person name="Gentzbittel L."/>
            <person name="Childs K.L."/>
            <person name="Yandell M."/>
            <person name="Gundlach H."/>
            <person name="Mayer K.F."/>
            <person name="Schwartz D.C."/>
            <person name="Town C.D."/>
        </authorList>
    </citation>
    <scope>GENOME REANNOTATION</scope>
    <source>
        <strain evidence="2 3">cv. Jemalong A17</strain>
    </source>
</reference>
<dbReference type="EMBL" id="CM001220">
    <property type="protein sequence ID" value="AES86503.1"/>
    <property type="molecule type" value="Genomic_DNA"/>
</dbReference>
<keyword evidence="3" id="KW-1185">Reference proteome</keyword>
<evidence type="ECO:0000313" key="1">
    <source>
        <dbReference type="EMBL" id="AES86503.1"/>
    </source>
</evidence>
<dbReference type="Proteomes" id="UP000002051">
    <property type="component" value="Chromosome 4"/>
</dbReference>
<reference evidence="2" key="3">
    <citation type="submission" date="2015-04" db="UniProtKB">
        <authorList>
            <consortium name="EnsemblPlants"/>
        </authorList>
    </citation>
    <scope>IDENTIFICATION</scope>
    <source>
        <strain evidence="2">cv. Jemalong A17</strain>
    </source>
</reference>
<sequence length="60" mass="6807">MATLHDSNSLQVRFSTLFIQSDALFVDGSKSEDVNLGKCFSIFFNINMFGFHENGNEKRT</sequence>
<name>G7JFP4_MEDTR</name>
<evidence type="ECO:0000313" key="2">
    <source>
        <dbReference type="EnsemblPlants" id="AES86503"/>
    </source>
</evidence>
<dbReference type="AlphaFoldDB" id="G7JFP4"/>
<dbReference type="PaxDb" id="3880-AES86503"/>
<gene>
    <name evidence="1" type="ordered locus">MTR_4g009230</name>
</gene>
<dbReference type="EnsemblPlants" id="AES86503">
    <property type="protein sequence ID" value="AES86503"/>
    <property type="gene ID" value="MTR_4g009230"/>
</dbReference>
<reference evidence="1 3" key="1">
    <citation type="journal article" date="2011" name="Nature">
        <title>The Medicago genome provides insight into the evolution of rhizobial symbioses.</title>
        <authorList>
            <person name="Young N.D."/>
            <person name="Debelle F."/>
            <person name="Oldroyd G.E."/>
            <person name="Geurts R."/>
            <person name="Cannon S.B."/>
            <person name="Udvardi M.K."/>
            <person name="Benedito V.A."/>
            <person name="Mayer K.F."/>
            <person name="Gouzy J."/>
            <person name="Schoof H."/>
            <person name="Van de Peer Y."/>
            <person name="Proost S."/>
            <person name="Cook D.R."/>
            <person name="Meyers B.C."/>
            <person name="Spannagl M."/>
            <person name="Cheung F."/>
            <person name="De Mita S."/>
            <person name="Krishnakumar V."/>
            <person name="Gundlach H."/>
            <person name="Zhou S."/>
            <person name="Mudge J."/>
            <person name="Bharti A.K."/>
            <person name="Murray J.D."/>
            <person name="Naoumkina M.A."/>
            <person name="Rosen B."/>
            <person name="Silverstein K.A."/>
            <person name="Tang H."/>
            <person name="Rombauts S."/>
            <person name="Zhao P.X."/>
            <person name="Zhou P."/>
            <person name="Barbe V."/>
            <person name="Bardou P."/>
            <person name="Bechner M."/>
            <person name="Bellec A."/>
            <person name="Berger A."/>
            <person name="Berges H."/>
            <person name="Bidwell S."/>
            <person name="Bisseling T."/>
            <person name="Choisne N."/>
            <person name="Couloux A."/>
            <person name="Denny R."/>
            <person name="Deshpande S."/>
            <person name="Dai X."/>
            <person name="Doyle J.J."/>
            <person name="Dudez A.M."/>
            <person name="Farmer A.D."/>
            <person name="Fouteau S."/>
            <person name="Franken C."/>
            <person name="Gibelin C."/>
            <person name="Gish J."/>
            <person name="Goldstein S."/>
            <person name="Gonzalez A.J."/>
            <person name="Green P.J."/>
            <person name="Hallab A."/>
            <person name="Hartog M."/>
            <person name="Hua A."/>
            <person name="Humphray S.J."/>
            <person name="Jeong D.H."/>
            <person name="Jing Y."/>
            <person name="Jocker A."/>
            <person name="Kenton S.M."/>
            <person name="Kim D.J."/>
            <person name="Klee K."/>
            <person name="Lai H."/>
            <person name="Lang C."/>
            <person name="Lin S."/>
            <person name="Macmil S.L."/>
            <person name="Magdelenat G."/>
            <person name="Matthews L."/>
            <person name="McCorrison J."/>
            <person name="Monaghan E.L."/>
            <person name="Mun J.H."/>
            <person name="Najar F.Z."/>
            <person name="Nicholson C."/>
            <person name="Noirot C."/>
            <person name="O'Bleness M."/>
            <person name="Paule C.R."/>
            <person name="Poulain J."/>
            <person name="Prion F."/>
            <person name="Qin B."/>
            <person name="Qu C."/>
            <person name="Retzel E.F."/>
            <person name="Riddle C."/>
            <person name="Sallet E."/>
            <person name="Samain S."/>
            <person name="Samson N."/>
            <person name="Sanders I."/>
            <person name="Saurat O."/>
            <person name="Scarpelli C."/>
            <person name="Schiex T."/>
            <person name="Segurens B."/>
            <person name="Severin A.J."/>
            <person name="Sherrier D.J."/>
            <person name="Shi R."/>
            <person name="Sims S."/>
            <person name="Singer S.R."/>
            <person name="Sinharoy S."/>
            <person name="Sterck L."/>
            <person name="Viollet A."/>
            <person name="Wang B.B."/>
            <person name="Wang K."/>
            <person name="Wang M."/>
            <person name="Wang X."/>
            <person name="Warfsmann J."/>
            <person name="Weissenbach J."/>
            <person name="White D.D."/>
            <person name="White J.D."/>
            <person name="Wiley G.B."/>
            <person name="Wincker P."/>
            <person name="Xing Y."/>
            <person name="Yang L."/>
            <person name="Yao Z."/>
            <person name="Ying F."/>
            <person name="Zhai J."/>
            <person name="Zhou L."/>
            <person name="Zuber A."/>
            <person name="Denarie J."/>
            <person name="Dixon R.A."/>
            <person name="May G.D."/>
            <person name="Schwartz D.C."/>
            <person name="Rogers J."/>
            <person name="Quetier F."/>
            <person name="Town C.D."/>
            <person name="Roe B.A."/>
        </authorList>
    </citation>
    <scope>NUCLEOTIDE SEQUENCE [LARGE SCALE GENOMIC DNA]</scope>
    <source>
        <strain evidence="1">A17</strain>
        <strain evidence="2 3">cv. Jemalong A17</strain>
    </source>
</reference>
<organism evidence="1 3">
    <name type="scientific">Medicago truncatula</name>
    <name type="common">Barrel medic</name>
    <name type="synonym">Medicago tribuloides</name>
    <dbReference type="NCBI Taxonomy" id="3880"/>
    <lineage>
        <taxon>Eukaryota</taxon>
        <taxon>Viridiplantae</taxon>
        <taxon>Streptophyta</taxon>
        <taxon>Embryophyta</taxon>
        <taxon>Tracheophyta</taxon>
        <taxon>Spermatophyta</taxon>
        <taxon>Magnoliopsida</taxon>
        <taxon>eudicotyledons</taxon>
        <taxon>Gunneridae</taxon>
        <taxon>Pentapetalae</taxon>
        <taxon>rosids</taxon>
        <taxon>fabids</taxon>
        <taxon>Fabales</taxon>
        <taxon>Fabaceae</taxon>
        <taxon>Papilionoideae</taxon>
        <taxon>50 kb inversion clade</taxon>
        <taxon>NPAAA clade</taxon>
        <taxon>Hologalegina</taxon>
        <taxon>IRL clade</taxon>
        <taxon>Trifolieae</taxon>
        <taxon>Medicago</taxon>
    </lineage>
</organism>
<dbReference type="HOGENOM" id="CLU_2945178_0_0_1"/>
<accession>G7JFP4</accession>
<proteinExistence type="predicted"/>
<evidence type="ECO:0000313" key="3">
    <source>
        <dbReference type="Proteomes" id="UP000002051"/>
    </source>
</evidence>